<proteinExistence type="predicted"/>
<evidence type="ECO:0000313" key="2">
    <source>
        <dbReference type="Proteomes" id="UP000034455"/>
    </source>
</evidence>
<dbReference type="AlphaFoldDB" id="A0A0M2P0J3"/>
<sequence>MYRNIREDTIKNKVNNPLKIGLLKNWKIVTELNDSKNTEPVVFICKKSKESKIKVIINM</sequence>
<dbReference type="Proteomes" id="UP000034455">
    <property type="component" value="Unassembled WGS sequence"/>
</dbReference>
<reference evidence="1 2" key="1">
    <citation type="submission" date="2015-03" db="EMBL/GenBank/DDBJ databases">
        <title>Genome Assembly of Staphylococcus cohnii subsp. cohnii strain G22B2.</title>
        <authorList>
            <person name="Nair G."/>
            <person name="Kaur G."/>
            <person name="Khatri I."/>
            <person name="Singh N.K."/>
            <person name="Sathyabama S."/>
            <person name="Maurya S.K."/>
            <person name="Subramanian S."/>
            <person name="Agrewala J.N."/>
            <person name="Mayilraj S."/>
        </authorList>
    </citation>
    <scope>NUCLEOTIDE SEQUENCE [LARGE SCALE GENOMIC DNA]</scope>
    <source>
        <strain evidence="1 2">G22B2</strain>
    </source>
</reference>
<name>A0A0M2P0J3_STACC</name>
<organism evidence="1 2">
    <name type="scientific">Staphylococcus cohnii subsp. cohnii</name>
    <dbReference type="NCBI Taxonomy" id="74704"/>
    <lineage>
        <taxon>Bacteria</taxon>
        <taxon>Bacillati</taxon>
        <taxon>Bacillota</taxon>
        <taxon>Bacilli</taxon>
        <taxon>Bacillales</taxon>
        <taxon>Staphylococcaceae</taxon>
        <taxon>Staphylococcus</taxon>
        <taxon>Staphylococcus cohnii species complex</taxon>
    </lineage>
</organism>
<evidence type="ECO:0000313" key="1">
    <source>
        <dbReference type="EMBL" id="KKI65471.1"/>
    </source>
</evidence>
<comment type="caution">
    <text evidence="1">The sequence shown here is derived from an EMBL/GenBank/DDBJ whole genome shotgun (WGS) entry which is preliminary data.</text>
</comment>
<accession>A0A0M2P0J3</accession>
<protein>
    <submittedName>
        <fullName evidence="1">Uncharacterized protein</fullName>
    </submittedName>
</protein>
<gene>
    <name evidence="1" type="ORF">UF66_1428</name>
</gene>
<dbReference type="EMBL" id="LAKJ01000002">
    <property type="protein sequence ID" value="KKI65471.1"/>
    <property type="molecule type" value="Genomic_DNA"/>
</dbReference>